<dbReference type="EMBL" id="ADMC01000025">
    <property type="protein sequence ID" value="EHP46787.1"/>
    <property type="molecule type" value="Genomic_DNA"/>
</dbReference>
<feature type="chain" id="PRO_5003549235" evidence="1">
    <location>
        <begin position="22"/>
        <end position="397"/>
    </location>
</feature>
<name>H1DJ25_9BACT</name>
<keyword evidence="1" id="KW-0732">Signal</keyword>
<sequence>MKNLLFGFICLISGMASSVFAQNCSYRIYGHISTVDNEKFSGYITWGKNQLYWTDLFQALKPKNPYAHYFKPEDGVLFNHSGKTSSVPPQHIFACRFGDIKTIELSGINQINLHIQSGYQILLKKGSFKDINTPISLQISAQEEIEIPWEKIAKIEFDASPDSFCPPHTLPITGIVQTKQGIYKGFISWNKKKTITDTFKAKTARGEIYISFSQIKRILKAPNGYRLILKNGEVKDLKTIENLREITVNMPNIGIVTIPASKLESLNIEEIPLPSYADFSDQTPLYGEILTRKGEKIKGRLAYDLDEAMNFELLEGENDNIEYSIPFKYLQSIEPKNYKYSYITLTNGAALSLGDSVDVGAENSGILIFPEDSIPVYVPWKEIRLITFENQARSTPE</sequence>
<keyword evidence="3" id="KW-1185">Reference proteome</keyword>
<comment type="caution">
    <text evidence="2">The sequence shown here is derived from an EMBL/GenBank/DDBJ whole genome shotgun (WGS) entry which is preliminary data.</text>
</comment>
<dbReference type="GeneID" id="98069944"/>
<feature type="signal peptide" evidence="1">
    <location>
        <begin position="1"/>
        <end position="21"/>
    </location>
</feature>
<dbReference type="Proteomes" id="UP000004892">
    <property type="component" value="Unassembled WGS sequence"/>
</dbReference>
<proteinExistence type="predicted"/>
<dbReference type="AlphaFoldDB" id="H1DJ25"/>
<dbReference type="HOGENOM" id="CLU_697981_0_0_10"/>
<dbReference type="eggNOG" id="ENOG502ZSYM">
    <property type="taxonomic scope" value="Bacteria"/>
</dbReference>
<evidence type="ECO:0000313" key="3">
    <source>
        <dbReference type="Proteomes" id="UP000004892"/>
    </source>
</evidence>
<dbReference type="RefSeq" id="WP_009137550.1">
    <property type="nucleotide sequence ID" value="NZ_JH594596.1"/>
</dbReference>
<accession>H1DJ25</accession>
<protein>
    <submittedName>
        <fullName evidence="2">Uncharacterized protein</fullName>
    </submittedName>
</protein>
<evidence type="ECO:0000313" key="2">
    <source>
        <dbReference type="EMBL" id="EHP46787.1"/>
    </source>
</evidence>
<reference evidence="2 3" key="1">
    <citation type="submission" date="2012-01" db="EMBL/GenBank/DDBJ databases">
        <title>The Genome Sequence of Odoribacter laneus YIT 12061.</title>
        <authorList>
            <consortium name="The Broad Institute Genome Sequencing Platform"/>
            <person name="Earl A."/>
            <person name="Ward D."/>
            <person name="Feldgarden M."/>
            <person name="Gevers D."/>
            <person name="Morotomi M."/>
            <person name="Young S.K."/>
            <person name="Zeng Q."/>
            <person name="Gargeya S."/>
            <person name="Fitzgerald M."/>
            <person name="Haas B."/>
            <person name="Abouelleil A."/>
            <person name="Alvarado L."/>
            <person name="Arachchi H.M."/>
            <person name="Berlin A."/>
            <person name="Chapman S.B."/>
            <person name="Gearin G."/>
            <person name="Goldberg J."/>
            <person name="Griggs A."/>
            <person name="Gujja S."/>
            <person name="Hansen M."/>
            <person name="Heiman D."/>
            <person name="Howarth C."/>
            <person name="Larimer J."/>
            <person name="Lui A."/>
            <person name="MacDonald P.J.P."/>
            <person name="McCowen C."/>
            <person name="Montmayeur A."/>
            <person name="Murphy C."/>
            <person name="Neiman D."/>
            <person name="Pearson M."/>
            <person name="Priest M."/>
            <person name="Roberts A."/>
            <person name="Saif S."/>
            <person name="Shea T."/>
            <person name="Sisk P."/>
            <person name="Stolte C."/>
            <person name="Sykes S."/>
            <person name="Wortman J."/>
            <person name="Nusbaum C."/>
            <person name="Birren B."/>
        </authorList>
    </citation>
    <scope>NUCLEOTIDE SEQUENCE [LARGE SCALE GENOMIC DNA]</scope>
    <source>
        <strain evidence="2 3">YIT 12061</strain>
    </source>
</reference>
<gene>
    <name evidence="2" type="ORF">HMPREF9449_02404</name>
</gene>
<evidence type="ECO:0000256" key="1">
    <source>
        <dbReference type="SAM" id="SignalP"/>
    </source>
</evidence>
<organism evidence="2 3">
    <name type="scientific">Odoribacter laneus YIT 12061</name>
    <dbReference type="NCBI Taxonomy" id="742817"/>
    <lineage>
        <taxon>Bacteria</taxon>
        <taxon>Pseudomonadati</taxon>
        <taxon>Bacteroidota</taxon>
        <taxon>Bacteroidia</taxon>
        <taxon>Bacteroidales</taxon>
        <taxon>Odoribacteraceae</taxon>
        <taxon>Odoribacter</taxon>
    </lineage>
</organism>
<dbReference type="PATRIC" id="fig|742817.3.peg.2572"/>